<dbReference type="FunFam" id="3.40.50.720:FF:000304">
    <property type="entry name" value="UDP-glucose 4,6-dehydratase"/>
    <property type="match status" value="1"/>
</dbReference>
<keyword evidence="3 5" id="KW-0456">Lyase</keyword>
<dbReference type="AlphaFoldDB" id="A0A1D3L0Q6"/>
<dbReference type="STRING" id="118062.MCBB_0548"/>
<accession>A0A1D3L0Q6</accession>
<evidence type="ECO:0000313" key="5">
    <source>
        <dbReference type="EMBL" id="SCG85123.1"/>
    </source>
</evidence>
<dbReference type="Pfam" id="PF16363">
    <property type="entry name" value="GDP_Man_Dehyd"/>
    <property type="match status" value="1"/>
</dbReference>
<comment type="cofactor">
    <cofactor evidence="1">
        <name>NAD(+)</name>
        <dbReference type="ChEBI" id="CHEBI:57540"/>
    </cofactor>
</comment>
<organism evidence="5 6">
    <name type="scientific">Methanobacterium congolense</name>
    <dbReference type="NCBI Taxonomy" id="118062"/>
    <lineage>
        <taxon>Archaea</taxon>
        <taxon>Methanobacteriati</taxon>
        <taxon>Methanobacteriota</taxon>
        <taxon>Methanomada group</taxon>
        <taxon>Methanobacteria</taxon>
        <taxon>Methanobacteriales</taxon>
        <taxon>Methanobacteriaceae</taxon>
        <taxon>Methanobacterium</taxon>
    </lineage>
</organism>
<keyword evidence="2" id="KW-0520">NAD</keyword>
<dbReference type="Gene3D" id="3.40.50.720">
    <property type="entry name" value="NAD(P)-binding Rossmann-like Domain"/>
    <property type="match status" value="1"/>
</dbReference>
<dbReference type="PANTHER" id="PTHR43000">
    <property type="entry name" value="DTDP-D-GLUCOSE 4,6-DEHYDRATASE-RELATED"/>
    <property type="match status" value="1"/>
</dbReference>
<dbReference type="InterPro" id="IPR016040">
    <property type="entry name" value="NAD(P)-bd_dom"/>
</dbReference>
<dbReference type="GO" id="GO:0008460">
    <property type="term" value="F:dTDP-glucose 4,6-dehydratase activity"/>
    <property type="evidence" value="ECO:0007669"/>
    <property type="project" value="InterPro"/>
</dbReference>
<feature type="domain" description="NAD(P)-binding" evidence="4">
    <location>
        <begin position="4"/>
        <end position="299"/>
    </location>
</feature>
<protein>
    <submittedName>
        <fullName evidence="5">Low-salt glycan biosynthesis protein Agl12</fullName>
        <ecNumber evidence="5">4.2.1.-</ecNumber>
    </submittedName>
</protein>
<gene>
    <name evidence="5" type="primary">agl12</name>
    <name evidence="5" type="ORF">MCBB_0548</name>
</gene>
<name>A0A1D3L0Q6_9EURY</name>
<dbReference type="EC" id="4.2.1.-" evidence="5"/>
<proteinExistence type="predicted"/>
<dbReference type="Gene3D" id="3.90.25.10">
    <property type="entry name" value="UDP-galactose 4-epimerase, domain 1"/>
    <property type="match status" value="1"/>
</dbReference>
<dbReference type="NCBIfam" id="TIGR01181">
    <property type="entry name" value="dTDP_gluc_dehyt"/>
    <property type="match status" value="1"/>
</dbReference>
<evidence type="ECO:0000256" key="1">
    <source>
        <dbReference type="ARBA" id="ARBA00001911"/>
    </source>
</evidence>
<reference evidence="5 6" key="1">
    <citation type="submission" date="2016-08" db="EMBL/GenBank/DDBJ databases">
        <authorList>
            <person name="Seilhamer J.J."/>
        </authorList>
    </citation>
    <scope>NUCLEOTIDE SEQUENCE [LARGE SCALE GENOMIC DNA]</scope>
    <source>
        <strain evidence="5">Buetzberg</strain>
    </source>
</reference>
<dbReference type="EMBL" id="LT607756">
    <property type="protein sequence ID" value="SCG85123.1"/>
    <property type="molecule type" value="Genomic_DNA"/>
</dbReference>
<evidence type="ECO:0000256" key="3">
    <source>
        <dbReference type="ARBA" id="ARBA00023239"/>
    </source>
</evidence>
<sequence>MKMLVTGGAGFIGCNFVHHILETYDHEMVVLDKLTYAANPEYLKDVQDKIEFVKGDIKDSEAVKEAMKDCDMVVNFAAETHVDRSIEDPGVFVKTDVIGTYNLLEYVRKYDVDRYLQISTDEVYGSIENGSFTEESCIDPSSPYSASKAGGDVLVSAYYKTYGTPIIITRSSNNFGPYQYPEKLIPLFITNAMQDKELPVYGDGQNIRDWIYAPDNCRGIYTALTKGKLGEVYNIGGGNEKTNLEITHMILDILGKPESLIKFVDDRLGHDRRYSLDSAKIKKLGWKPEWTFEDAIRETVEWYKENLSMVMQG</sequence>
<dbReference type="InterPro" id="IPR005888">
    <property type="entry name" value="dTDP_Gluc_deHydtase"/>
</dbReference>
<dbReference type="PATRIC" id="fig|129848.4.peg.552"/>
<evidence type="ECO:0000313" key="6">
    <source>
        <dbReference type="Proteomes" id="UP000094707"/>
    </source>
</evidence>
<dbReference type="GO" id="GO:0009225">
    <property type="term" value="P:nucleotide-sugar metabolic process"/>
    <property type="evidence" value="ECO:0007669"/>
    <property type="project" value="InterPro"/>
</dbReference>
<dbReference type="CDD" id="cd05246">
    <property type="entry name" value="dTDP_GD_SDR_e"/>
    <property type="match status" value="1"/>
</dbReference>
<evidence type="ECO:0000256" key="2">
    <source>
        <dbReference type="ARBA" id="ARBA00023027"/>
    </source>
</evidence>
<keyword evidence="6" id="KW-1185">Reference proteome</keyword>
<dbReference type="KEGG" id="mcub:MCBB_0548"/>
<dbReference type="SUPFAM" id="SSF51735">
    <property type="entry name" value="NAD(P)-binding Rossmann-fold domains"/>
    <property type="match status" value="1"/>
</dbReference>
<dbReference type="RefSeq" id="WP_071906323.1">
    <property type="nucleotide sequence ID" value="NZ_LT607756.1"/>
</dbReference>
<dbReference type="OrthoDB" id="4907at2157"/>
<dbReference type="GeneID" id="30411405"/>
<dbReference type="InterPro" id="IPR036291">
    <property type="entry name" value="NAD(P)-bd_dom_sf"/>
</dbReference>
<evidence type="ECO:0000259" key="4">
    <source>
        <dbReference type="Pfam" id="PF16363"/>
    </source>
</evidence>
<dbReference type="Proteomes" id="UP000094707">
    <property type="component" value="Chromosome I"/>
</dbReference>